<comment type="caution">
    <text evidence="9">The sequence shown here is derived from an EMBL/GenBank/DDBJ whole genome shotgun (WGS) entry which is preliminary data.</text>
</comment>
<reference evidence="9 10" key="1">
    <citation type="submission" date="2018-04" db="EMBL/GenBank/DDBJ databases">
        <authorList>
            <person name="Zhang X."/>
            <person name="Yuan J."/>
            <person name="Li F."/>
            <person name="Xiang J."/>
        </authorList>
    </citation>
    <scope>NUCLEOTIDE SEQUENCE [LARGE SCALE GENOMIC DNA]</scope>
    <source>
        <tissue evidence="9">Muscle</tissue>
    </source>
</reference>
<comment type="caution">
    <text evidence="3">Lacks conserved residue(s) required for the propagation of feature annotation.</text>
</comment>
<feature type="compositionally biased region" description="Gly residues" evidence="5">
    <location>
        <begin position="167"/>
        <end position="179"/>
    </location>
</feature>
<dbReference type="Pfam" id="PF08742">
    <property type="entry name" value="C8"/>
    <property type="match status" value="1"/>
</dbReference>
<evidence type="ECO:0000313" key="10">
    <source>
        <dbReference type="Proteomes" id="UP000283509"/>
    </source>
</evidence>
<dbReference type="PROSITE" id="PS50923">
    <property type="entry name" value="SUSHI"/>
    <property type="match status" value="1"/>
</dbReference>
<dbReference type="PROSITE" id="PS51233">
    <property type="entry name" value="VWFD"/>
    <property type="match status" value="1"/>
</dbReference>
<dbReference type="GO" id="GO:0031012">
    <property type="term" value="C:extracellular matrix"/>
    <property type="evidence" value="ECO:0007669"/>
    <property type="project" value="TreeGrafter"/>
</dbReference>
<dbReference type="InterPro" id="IPR000742">
    <property type="entry name" value="EGF"/>
</dbReference>
<dbReference type="AlphaFoldDB" id="A0A3R7NP48"/>
<dbReference type="InterPro" id="IPR001846">
    <property type="entry name" value="VWF_type-D"/>
</dbReference>
<feature type="domain" description="EGF-like" evidence="6">
    <location>
        <begin position="590"/>
        <end position="622"/>
    </location>
</feature>
<evidence type="ECO:0000256" key="1">
    <source>
        <dbReference type="ARBA" id="ARBA00023157"/>
    </source>
</evidence>
<name>A0A3R7NP48_PENVA</name>
<feature type="disulfide bond" evidence="3">
    <location>
        <begin position="481"/>
        <end position="490"/>
    </location>
</feature>
<dbReference type="EMBL" id="QCYY01003506">
    <property type="protein sequence ID" value="ROT63000.1"/>
    <property type="molecule type" value="Genomic_DNA"/>
</dbReference>
<dbReference type="PROSITE" id="PS50026">
    <property type="entry name" value="EGF_3"/>
    <property type="match status" value="2"/>
</dbReference>
<feature type="region of interest" description="Disordered" evidence="5">
    <location>
        <begin position="62"/>
        <end position="93"/>
    </location>
</feature>
<keyword evidence="2" id="KW-0325">Glycoprotein</keyword>
<evidence type="ECO:0000259" key="8">
    <source>
        <dbReference type="PROSITE" id="PS51233"/>
    </source>
</evidence>
<keyword evidence="1 3" id="KW-1015">Disulfide bond</keyword>
<keyword evidence="4" id="KW-0768">Sushi</keyword>
<keyword evidence="3" id="KW-0245">EGF-like domain</keyword>
<reference evidence="9 10" key="2">
    <citation type="submission" date="2019-01" db="EMBL/GenBank/DDBJ databases">
        <title>The decoding of complex shrimp genome reveals the adaptation for benthos swimmer, frequently molting mechanism and breeding impact on genome.</title>
        <authorList>
            <person name="Sun Y."/>
            <person name="Gao Y."/>
            <person name="Yu Y."/>
        </authorList>
    </citation>
    <scope>NUCLEOTIDE SEQUENCE [LARGE SCALE GENOMIC DNA]</scope>
    <source>
        <tissue evidence="9">Muscle</tissue>
    </source>
</reference>
<evidence type="ECO:0000256" key="2">
    <source>
        <dbReference type="ARBA" id="ARBA00023180"/>
    </source>
</evidence>
<dbReference type="Proteomes" id="UP000283509">
    <property type="component" value="Unassembled WGS sequence"/>
</dbReference>
<feature type="domain" description="Sushi" evidence="7">
    <location>
        <begin position="488"/>
        <end position="561"/>
    </location>
</feature>
<dbReference type="PROSITE" id="PS00022">
    <property type="entry name" value="EGF_1"/>
    <property type="match status" value="2"/>
</dbReference>
<dbReference type="InterPro" id="IPR014853">
    <property type="entry name" value="VWF/SSPO/ZAN-like_Cys-rich_dom"/>
</dbReference>
<dbReference type="InterPro" id="IPR000436">
    <property type="entry name" value="Sushi_SCR_CCP_dom"/>
</dbReference>
<feature type="disulfide bond" evidence="3">
    <location>
        <begin position="612"/>
        <end position="621"/>
    </location>
</feature>
<evidence type="ECO:0000259" key="7">
    <source>
        <dbReference type="PROSITE" id="PS50923"/>
    </source>
</evidence>
<dbReference type="Pfam" id="PF00094">
    <property type="entry name" value="VWD"/>
    <property type="match status" value="1"/>
</dbReference>
<dbReference type="PANTHER" id="PTHR11339">
    <property type="entry name" value="EXTRACELLULAR MATRIX GLYCOPROTEIN RELATED"/>
    <property type="match status" value="1"/>
</dbReference>
<dbReference type="OrthoDB" id="6347820at2759"/>
<accession>A0A3R7NP48</accession>
<dbReference type="SMART" id="SM00181">
    <property type="entry name" value="EGF"/>
    <property type="match status" value="2"/>
</dbReference>
<evidence type="ECO:0000313" key="9">
    <source>
        <dbReference type="EMBL" id="ROT63000.1"/>
    </source>
</evidence>
<proteinExistence type="predicted"/>
<dbReference type="GO" id="GO:0005615">
    <property type="term" value="C:extracellular space"/>
    <property type="evidence" value="ECO:0007669"/>
    <property type="project" value="TreeGrafter"/>
</dbReference>
<dbReference type="STRING" id="6689.A0A3R7NP48"/>
<evidence type="ECO:0000259" key="6">
    <source>
        <dbReference type="PROSITE" id="PS50026"/>
    </source>
</evidence>
<keyword evidence="10" id="KW-1185">Reference proteome</keyword>
<gene>
    <name evidence="9" type="ORF">C7M84_019121</name>
</gene>
<dbReference type="SMART" id="SM00216">
    <property type="entry name" value="VWD"/>
    <property type="match status" value="1"/>
</dbReference>
<sequence>MSLAVEESHSPIQLRVDTEGNIATTAPLGDVKPFACLVEAGVPRGSLTTAVSTQYPFDRNPMFRASSSYNSRKGGPRTLSRSTDRSFSRFGGGPEAFLEAATTERIEAEEDVMGFKFSGSANFGASRPSGGGRKGGPSKGGSKGGNPFATFDRESAPGFPPIRNIGGAPGFSGASGPGFSGASGPGFSGASGPGFSGASGPGFSGANGPGFSGASGPGFSASSSSATFGGSLGAPFNGPAAPAYSSPPGTFSGSLTQGGAKFGASFNPGFSGSTNYFGGNAGGAFPAPKTPFSAAFPGVSGNINFDPNGGNIQFPPPSGQFPPSSIFPSMTEEEGGPIVFPQGPGEGAAGLNLPFTIDDELAALLFGMQEATTANGRQDEADEEVEPPILVRRPEVKQGCNSKPSAPANGRTDCSTYAGCRSVCNPNYQFPSGERRLYLMCDNGEWKVTGSVWETLPDCEPRCSPPCENNGICLAPSVCQCPDNWEGDQCQIPKAPPAKKCSNKPPTPKNSRIFCSKDECSARCHEGYHFAEGTARLSFQCEDGEWVIQDPRWTETPDCERKSGLLWLGCGWVDEVVAGCVVAGVWMRGWRAACDPACENGGRCIAPDMCQCTVDFRGELCQYRKYRLPLGCKSVTTSNCDPKKLGFKGGYNCSGEGMDFGCAFWCPPEADFEFPAEDFYKCDYATGLWSPSPIPNCDYGFLVVTPGAQDISTGTYPPGFVFTTTEYIRKSPGVCFTWSGSHYKSFDGRVYSFESSCPFTLLQDSTHGTFSVNLKSKDDCTGSSCSKAIHLFLDDEEYVLQNTGEGEGRGSFFLECYLALSESGQPSLEYHETNLAIPGQMNGVVSERVAHYVLLKVDAIGLTLKWDMKNTVITEVNELLWNRTSGLCGRRDGNKENDWGYSDGRTEDNLSSFLQAWQSKTIGDQCLGQPMIKNPCGRRPVSSQATDFCSRLRDDPKFEPCRQVVDVDPFVSACKWDYCGCESDDREGCACESFSAFFRECTSQGVDLPEGWRAPGLCRKTRGWTLRVGWV</sequence>
<feature type="domain" description="VWFD" evidence="8">
    <location>
        <begin position="733"/>
        <end position="927"/>
    </location>
</feature>
<feature type="compositionally biased region" description="Gly residues" evidence="5">
    <location>
        <begin position="129"/>
        <end position="144"/>
    </location>
</feature>
<feature type="region of interest" description="Disordered" evidence="5">
    <location>
        <begin position="119"/>
        <end position="179"/>
    </location>
</feature>
<feature type="disulfide bond" evidence="3">
    <location>
        <begin position="594"/>
        <end position="604"/>
    </location>
</feature>
<dbReference type="PANTHER" id="PTHR11339:SF272">
    <property type="entry name" value="BMP-BINDING ENDOTHELIAL REGULATOR PROTEIN"/>
    <property type="match status" value="1"/>
</dbReference>
<evidence type="ECO:0000256" key="4">
    <source>
        <dbReference type="PROSITE-ProRule" id="PRU00302"/>
    </source>
</evidence>
<evidence type="ECO:0000256" key="3">
    <source>
        <dbReference type="PROSITE-ProRule" id="PRU00076"/>
    </source>
</evidence>
<feature type="domain" description="EGF-like" evidence="6">
    <location>
        <begin position="460"/>
        <end position="491"/>
    </location>
</feature>
<protein>
    <submittedName>
        <fullName evidence="9">Uncharacterized protein</fullName>
    </submittedName>
</protein>
<dbReference type="SUPFAM" id="SSF57196">
    <property type="entry name" value="EGF/Laminin"/>
    <property type="match status" value="1"/>
</dbReference>
<dbReference type="InterPro" id="IPR050780">
    <property type="entry name" value="Mucin_vWF_Thrombospondin_sf"/>
</dbReference>
<organism evidence="9 10">
    <name type="scientific">Penaeus vannamei</name>
    <name type="common">Whiteleg shrimp</name>
    <name type="synonym">Litopenaeus vannamei</name>
    <dbReference type="NCBI Taxonomy" id="6689"/>
    <lineage>
        <taxon>Eukaryota</taxon>
        <taxon>Metazoa</taxon>
        <taxon>Ecdysozoa</taxon>
        <taxon>Arthropoda</taxon>
        <taxon>Crustacea</taxon>
        <taxon>Multicrustacea</taxon>
        <taxon>Malacostraca</taxon>
        <taxon>Eumalacostraca</taxon>
        <taxon>Eucarida</taxon>
        <taxon>Decapoda</taxon>
        <taxon>Dendrobranchiata</taxon>
        <taxon>Penaeoidea</taxon>
        <taxon>Penaeidae</taxon>
        <taxon>Penaeus</taxon>
    </lineage>
</organism>
<feature type="disulfide bond" evidence="3">
    <location>
        <begin position="463"/>
        <end position="473"/>
    </location>
</feature>
<evidence type="ECO:0000256" key="5">
    <source>
        <dbReference type="SAM" id="MobiDB-lite"/>
    </source>
</evidence>
<dbReference type="SMART" id="SM00832">
    <property type="entry name" value="C8"/>
    <property type="match status" value="1"/>
</dbReference>
<dbReference type="Gene3D" id="2.10.25.10">
    <property type="entry name" value="Laminin"/>
    <property type="match status" value="2"/>
</dbReference>